<dbReference type="PANTHER" id="PTHR23076:SF97">
    <property type="entry name" value="ATP-DEPENDENT ZINC METALLOPROTEASE YME1L1"/>
    <property type="match status" value="1"/>
</dbReference>
<dbReference type="GO" id="GO:0004176">
    <property type="term" value="F:ATP-dependent peptidase activity"/>
    <property type="evidence" value="ECO:0007669"/>
    <property type="project" value="InterPro"/>
</dbReference>
<organism evidence="19 20">
    <name type="scientific">Talaromyces rugulosus</name>
    <name type="common">Penicillium rugulosum</name>
    <dbReference type="NCBI Taxonomy" id="121627"/>
    <lineage>
        <taxon>Eukaryota</taxon>
        <taxon>Fungi</taxon>
        <taxon>Dikarya</taxon>
        <taxon>Ascomycota</taxon>
        <taxon>Pezizomycotina</taxon>
        <taxon>Eurotiomycetes</taxon>
        <taxon>Eurotiomycetidae</taxon>
        <taxon>Eurotiales</taxon>
        <taxon>Trichocomaceae</taxon>
        <taxon>Talaromyces</taxon>
        <taxon>Talaromyces sect. Islandici</taxon>
    </lineage>
</organism>
<dbReference type="Gene3D" id="1.10.8.60">
    <property type="match status" value="1"/>
</dbReference>
<proteinExistence type="inferred from homology"/>
<dbReference type="FunFam" id="1.20.58.760:FF:000002">
    <property type="entry name" value="ATP-dependent zinc metalloprotease FtsH"/>
    <property type="match status" value="1"/>
</dbReference>
<dbReference type="SMART" id="SM00382">
    <property type="entry name" value="AAA"/>
    <property type="match status" value="1"/>
</dbReference>
<dbReference type="InterPro" id="IPR037219">
    <property type="entry name" value="Peptidase_M41-like"/>
</dbReference>
<dbReference type="InterPro" id="IPR005936">
    <property type="entry name" value="FtsH"/>
</dbReference>
<evidence type="ECO:0000256" key="10">
    <source>
        <dbReference type="ARBA" id="ARBA00022833"/>
    </source>
</evidence>
<dbReference type="InterPro" id="IPR027417">
    <property type="entry name" value="P-loop_NTPase"/>
</dbReference>
<evidence type="ECO:0000256" key="9">
    <source>
        <dbReference type="ARBA" id="ARBA00022801"/>
    </source>
</evidence>
<dbReference type="InterPro" id="IPR056632">
    <property type="entry name" value="DUF7730"/>
</dbReference>
<comment type="cofactor">
    <cofactor evidence="1">
        <name>Zn(2+)</name>
        <dbReference type="ChEBI" id="CHEBI:29105"/>
    </cofactor>
</comment>
<dbReference type="GO" id="GO:0141164">
    <property type="term" value="P:mitochondrial protein quality control"/>
    <property type="evidence" value="ECO:0007669"/>
    <property type="project" value="UniProtKB-ARBA"/>
</dbReference>
<dbReference type="GO" id="GO:0005524">
    <property type="term" value="F:ATP binding"/>
    <property type="evidence" value="ECO:0007669"/>
    <property type="project" value="UniProtKB-KW"/>
</dbReference>
<evidence type="ECO:0000313" key="19">
    <source>
        <dbReference type="EMBL" id="QKX55753.1"/>
    </source>
</evidence>
<dbReference type="Gene3D" id="1.20.58.760">
    <property type="entry name" value="Peptidase M41"/>
    <property type="match status" value="1"/>
</dbReference>
<evidence type="ECO:0000256" key="6">
    <source>
        <dbReference type="ARBA" id="ARBA00022670"/>
    </source>
</evidence>
<dbReference type="SUPFAM" id="SSF140990">
    <property type="entry name" value="FtsH protease domain-like"/>
    <property type="match status" value="1"/>
</dbReference>
<keyword evidence="9" id="KW-0378">Hydrolase</keyword>
<dbReference type="GO" id="GO:0046872">
    <property type="term" value="F:metal ion binding"/>
    <property type="evidence" value="ECO:0007669"/>
    <property type="project" value="UniProtKB-KW"/>
</dbReference>
<dbReference type="Proteomes" id="UP000509510">
    <property type="component" value="Chromosome II"/>
</dbReference>
<dbReference type="GO" id="GO:0007005">
    <property type="term" value="P:mitochondrion organization"/>
    <property type="evidence" value="ECO:0007669"/>
    <property type="project" value="TreeGrafter"/>
</dbReference>
<dbReference type="InterPro" id="IPR003960">
    <property type="entry name" value="ATPase_AAA_CS"/>
</dbReference>
<evidence type="ECO:0000256" key="15">
    <source>
        <dbReference type="SAM" id="Coils"/>
    </source>
</evidence>
<dbReference type="PROSITE" id="PS00674">
    <property type="entry name" value="AAA"/>
    <property type="match status" value="1"/>
</dbReference>
<feature type="compositionally biased region" description="Basic and acidic residues" evidence="16">
    <location>
        <begin position="743"/>
        <end position="760"/>
    </location>
</feature>
<dbReference type="CDD" id="cd19501">
    <property type="entry name" value="RecA-like_FtsH"/>
    <property type="match status" value="1"/>
</dbReference>
<dbReference type="PANTHER" id="PTHR23076">
    <property type="entry name" value="METALLOPROTEASE M41 FTSH"/>
    <property type="match status" value="1"/>
</dbReference>
<evidence type="ECO:0000256" key="12">
    <source>
        <dbReference type="ARBA" id="ARBA00023049"/>
    </source>
</evidence>
<evidence type="ECO:0000256" key="16">
    <source>
        <dbReference type="SAM" id="MobiDB-lite"/>
    </source>
</evidence>
<dbReference type="InterPro" id="IPR048438">
    <property type="entry name" value="Yme1-like_N"/>
</dbReference>
<dbReference type="GO" id="GO:0005743">
    <property type="term" value="C:mitochondrial inner membrane"/>
    <property type="evidence" value="ECO:0007669"/>
    <property type="project" value="TreeGrafter"/>
</dbReference>
<feature type="region of interest" description="Disordered" evidence="16">
    <location>
        <begin position="734"/>
        <end position="760"/>
    </location>
</feature>
<dbReference type="InterPro" id="IPR041569">
    <property type="entry name" value="AAA_lid_3"/>
</dbReference>
<dbReference type="InterPro" id="IPR003593">
    <property type="entry name" value="AAA+_ATPase"/>
</dbReference>
<dbReference type="Pfam" id="PF01434">
    <property type="entry name" value="Peptidase_M41"/>
    <property type="match status" value="1"/>
</dbReference>
<keyword evidence="7" id="KW-0479">Metal-binding</keyword>
<evidence type="ECO:0000313" key="20">
    <source>
        <dbReference type="Proteomes" id="UP000509510"/>
    </source>
</evidence>
<accession>A0A7H8QRJ3</accession>
<evidence type="ECO:0000256" key="17">
    <source>
        <dbReference type="SAM" id="Phobius"/>
    </source>
</evidence>
<comment type="subcellular location">
    <subcellularLocation>
        <location evidence="3">Membrane</location>
    </subcellularLocation>
    <subcellularLocation>
        <location evidence="2">Mitochondrion</location>
    </subcellularLocation>
</comment>
<keyword evidence="15" id="KW-0175">Coiled coil</keyword>
<keyword evidence="11" id="KW-0067">ATP-binding</keyword>
<dbReference type="GO" id="GO:0016887">
    <property type="term" value="F:ATP hydrolysis activity"/>
    <property type="evidence" value="ECO:0007669"/>
    <property type="project" value="InterPro"/>
</dbReference>
<feature type="domain" description="AAA+ ATPase" evidence="18">
    <location>
        <begin position="309"/>
        <end position="445"/>
    </location>
</feature>
<dbReference type="FunFam" id="3.40.50.300:FF:000175">
    <property type="entry name" value="ATP-dependent zinc metalloprotease FTSH 4"/>
    <property type="match status" value="1"/>
</dbReference>
<dbReference type="Pfam" id="PF21232">
    <property type="entry name" value="Yme1-like_N"/>
    <property type="match status" value="1"/>
</dbReference>
<feature type="transmembrane region" description="Helical" evidence="17">
    <location>
        <begin position="231"/>
        <end position="250"/>
    </location>
</feature>
<keyword evidence="10" id="KW-0862">Zinc</keyword>
<evidence type="ECO:0000256" key="13">
    <source>
        <dbReference type="ARBA" id="ARBA00023128"/>
    </source>
</evidence>
<dbReference type="InterPro" id="IPR000642">
    <property type="entry name" value="Peptidase_M41"/>
</dbReference>
<keyword evidence="20" id="KW-1185">Reference proteome</keyword>
<dbReference type="RefSeq" id="XP_035341931.1">
    <property type="nucleotide sequence ID" value="XM_035486038.1"/>
</dbReference>
<evidence type="ECO:0000256" key="11">
    <source>
        <dbReference type="ARBA" id="ARBA00022840"/>
    </source>
</evidence>
<dbReference type="SUPFAM" id="SSF52540">
    <property type="entry name" value="P-loop containing nucleoside triphosphate hydrolases"/>
    <property type="match status" value="1"/>
</dbReference>
<keyword evidence="17" id="KW-1133">Transmembrane helix</keyword>
<evidence type="ECO:0000256" key="4">
    <source>
        <dbReference type="ARBA" id="ARBA00010044"/>
    </source>
</evidence>
<keyword evidence="8" id="KW-0547">Nucleotide-binding</keyword>
<feature type="coiled-coil region" evidence="15">
    <location>
        <begin position="667"/>
        <end position="694"/>
    </location>
</feature>
<keyword evidence="12" id="KW-0482">Metalloprotease</keyword>
<comment type="similarity">
    <text evidence="5">In the N-terminal section; belongs to the AAA ATPase family.</text>
</comment>
<name>A0A7H8QRJ3_TALRU</name>
<dbReference type="GeneID" id="55990358"/>
<evidence type="ECO:0000256" key="5">
    <source>
        <dbReference type="ARBA" id="ARBA00010550"/>
    </source>
</evidence>
<gene>
    <name evidence="19" type="ORF">TRUGW13939_02851</name>
</gene>
<keyword evidence="13" id="KW-0496">Mitochondrion</keyword>
<sequence length="1011" mass="112710">MALSASVNMPAAKSELLSTMSTAGFQWKRAHRVSGLLQSTSFFGQSTLRTVMLSRASKPLQSSRQYSSLLHDNSRLLRRPTSMGLSKADQQHRSLFGGLSHNLLAQKERAANSNPSSASAQNIFYQSLLRANMPAIIVERHRTGQYASNSATEAIYAQAIQRLGGDAAVHGASQNLDAEQLQSVGQAVAAHAHGSQVGMSTKHSGTGAKESPLYVVVEESLGSSVFRWVKFFLYFGFFAYMSLVLITILVETTGLIKNVRGTQTNEATPQQQKARFSDVHGCDEAKDELQELVEFLLNPERFSTLGGKLPKGVLLVGPPGTGKTLLARAVAGEAGVPFFYMSGSEFDEVYVGVGAKRVRDLFNQARAKAPAIIFIDELDAIGAKRNERDAAYVKQTLNQLLTELDGFSQTSGVIILAATNYPQLLDKALTRPGRFDRRVVVSLPDVRGRMDILKHHMKNVQISTDVDVAVVARGTPGFSGADLENLVNQAAVHASRKRLDRVGPRDFDWAKDKIMMGAEARSRIIQDKDKLLTAYHEAGHALVAYFSPSATPLYKITIVPRGMALGITHFLPEMDTVSRNYTEYLSDIDVSMGGKAAEELIFGPENVTSGISADIQQATETAFTLITRFGYSKKLGNVDLSSNYDKLSSETKQEIEGEVRRLVEEARDRATNILTEKRNELELLTKALIEYETLSKEEMEKVLKGEKLDKMQSLPAAPLKLPDALATTRIKPVPQSRKTVRPKRPEYEDRNVQPRLPETRERELSVYEPGQQQTLGHLLKLPVELRRRIYDAVLGHRKVHVLFAFAPWMYRKQITGKKEILEWRWWHSICTSDQTESIWRDPCKNKPPNGKPKLDFAILLTCRQVYSEAIDILYSTTTFDFRTRQLLCAFPSLVLPQRFALISSIEMEWEFIDLGLSYSNAAEQTRLYQDMWAMLAAMPNIRHLKIAIGTYECPRPAPPGLKEVWLGPPKQLGRMEVFVLLVPLSYMEVLKPGVDEGANFTLEPFHDIYGG</sequence>
<dbReference type="AlphaFoldDB" id="A0A7H8QRJ3"/>
<dbReference type="Pfam" id="PF00004">
    <property type="entry name" value="AAA"/>
    <property type="match status" value="1"/>
</dbReference>
<dbReference type="GO" id="GO:0004222">
    <property type="term" value="F:metalloendopeptidase activity"/>
    <property type="evidence" value="ECO:0007669"/>
    <property type="project" value="InterPro"/>
</dbReference>
<dbReference type="Gene3D" id="3.40.50.300">
    <property type="entry name" value="P-loop containing nucleotide triphosphate hydrolases"/>
    <property type="match status" value="1"/>
</dbReference>
<evidence type="ECO:0000256" key="8">
    <source>
        <dbReference type="ARBA" id="ARBA00022741"/>
    </source>
</evidence>
<dbReference type="InterPro" id="IPR003959">
    <property type="entry name" value="ATPase_AAA_core"/>
</dbReference>
<reference evidence="20" key="1">
    <citation type="submission" date="2020-06" db="EMBL/GenBank/DDBJ databases">
        <title>A chromosome-scale genome assembly of Talaromyces rugulosus W13939.</title>
        <authorList>
            <person name="Wang B."/>
            <person name="Guo L."/>
            <person name="Ye K."/>
            <person name="Wang L."/>
        </authorList>
    </citation>
    <scope>NUCLEOTIDE SEQUENCE [LARGE SCALE GENOMIC DNA]</scope>
    <source>
        <strain evidence="20">W13939</strain>
    </source>
</reference>
<dbReference type="OrthoDB" id="1413014at2759"/>
<keyword evidence="14 17" id="KW-0472">Membrane</keyword>
<evidence type="ECO:0000256" key="14">
    <source>
        <dbReference type="ARBA" id="ARBA00023136"/>
    </source>
</evidence>
<dbReference type="KEGG" id="trg:TRUGW13939_02851"/>
<evidence type="ECO:0000256" key="1">
    <source>
        <dbReference type="ARBA" id="ARBA00001947"/>
    </source>
</evidence>
<evidence type="ECO:0000259" key="18">
    <source>
        <dbReference type="SMART" id="SM00382"/>
    </source>
</evidence>
<evidence type="ECO:0000256" key="3">
    <source>
        <dbReference type="ARBA" id="ARBA00004370"/>
    </source>
</evidence>
<dbReference type="Pfam" id="PF17862">
    <property type="entry name" value="AAA_lid_3"/>
    <property type="match status" value="1"/>
</dbReference>
<comment type="similarity">
    <text evidence="4">In the C-terminal section; belongs to the peptidase M41 family.</text>
</comment>
<dbReference type="Pfam" id="PF24864">
    <property type="entry name" value="DUF7730"/>
    <property type="match status" value="1"/>
</dbReference>
<dbReference type="EMBL" id="CP055899">
    <property type="protein sequence ID" value="QKX55753.1"/>
    <property type="molecule type" value="Genomic_DNA"/>
</dbReference>
<dbReference type="FunFam" id="1.10.8.60:FF:000001">
    <property type="entry name" value="ATP-dependent zinc metalloprotease FtsH"/>
    <property type="match status" value="1"/>
</dbReference>
<evidence type="ECO:0000256" key="2">
    <source>
        <dbReference type="ARBA" id="ARBA00004173"/>
    </source>
</evidence>
<protein>
    <recommendedName>
        <fullName evidence="18">AAA+ ATPase domain-containing protein</fullName>
    </recommendedName>
</protein>
<dbReference type="NCBIfam" id="TIGR01241">
    <property type="entry name" value="FtsH_fam"/>
    <property type="match status" value="1"/>
</dbReference>
<keyword evidence="17" id="KW-0812">Transmembrane</keyword>
<dbReference type="HAMAP" id="MF_01458">
    <property type="entry name" value="FtsH"/>
    <property type="match status" value="1"/>
</dbReference>
<keyword evidence="6" id="KW-0645">Protease</keyword>
<evidence type="ECO:0000256" key="7">
    <source>
        <dbReference type="ARBA" id="ARBA00022723"/>
    </source>
</evidence>